<gene>
    <name evidence="2" type="ordered locus">Rru_A2539</name>
</gene>
<keyword evidence="1" id="KW-0812">Transmembrane</keyword>
<proteinExistence type="predicted"/>
<name>Q2RRA6_RHORT</name>
<dbReference type="STRING" id="269796.Rru_A2539"/>
<dbReference type="PATRIC" id="fig|269796.9.peg.2646"/>
<protein>
    <submittedName>
        <fullName evidence="2">Uncharacterized protein</fullName>
    </submittedName>
</protein>
<evidence type="ECO:0000313" key="3">
    <source>
        <dbReference type="Proteomes" id="UP000001929"/>
    </source>
</evidence>
<dbReference type="EnsemblBacteria" id="ABC23339">
    <property type="protein sequence ID" value="ABC23339"/>
    <property type="gene ID" value="Rru_A2539"/>
</dbReference>
<dbReference type="RefSeq" id="WP_011390292.1">
    <property type="nucleotide sequence ID" value="NC_007643.1"/>
</dbReference>
<dbReference type="HOGENOM" id="CLU_1577305_0_0_5"/>
<accession>Q2RRA6</accession>
<dbReference type="Proteomes" id="UP000001929">
    <property type="component" value="Chromosome"/>
</dbReference>
<dbReference type="KEGG" id="rru:Rru_A2539"/>
<evidence type="ECO:0000256" key="1">
    <source>
        <dbReference type="SAM" id="Phobius"/>
    </source>
</evidence>
<keyword evidence="3" id="KW-1185">Reference proteome</keyword>
<feature type="transmembrane region" description="Helical" evidence="1">
    <location>
        <begin position="6"/>
        <end position="24"/>
    </location>
</feature>
<dbReference type="EMBL" id="CP000230">
    <property type="protein sequence ID" value="ABC23339.1"/>
    <property type="molecule type" value="Genomic_DNA"/>
</dbReference>
<organism evidence="2 3">
    <name type="scientific">Rhodospirillum rubrum (strain ATCC 11170 / ATH 1.1.1 / DSM 467 / LMG 4362 / NCIMB 8255 / S1)</name>
    <dbReference type="NCBI Taxonomy" id="269796"/>
    <lineage>
        <taxon>Bacteria</taxon>
        <taxon>Pseudomonadati</taxon>
        <taxon>Pseudomonadota</taxon>
        <taxon>Alphaproteobacteria</taxon>
        <taxon>Rhodospirillales</taxon>
        <taxon>Rhodospirillaceae</taxon>
        <taxon>Rhodospirillum</taxon>
    </lineage>
</organism>
<keyword evidence="1" id="KW-0472">Membrane</keyword>
<reference evidence="2 3" key="1">
    <citation type="journal article" date="2011" name="Stand. Genomic Sci.">
        <title>Complete genome sequence of Rhodospirillum rubrum type strain (S1).</title>
        <authorList>
            <person name="Munk A.C."/>
            <person name="Copeland A."/>
            <person name="Lucas S."/>
            <person name="Lapidus A."/>
            <person name="Del Rio T.G."/>
            <person name="Barry K."/>
            <person name="Detter J.C."/>
            <person name="Hammon N."/>
            <person name="Israni S."/>
            <person name="Pitluck S."/>
            <person name="Brettin T."/>
            <person name="Bruce D."/>
            <person name="Han C."/>
            <person name="Tapia R."/>
            <person name="Gilna P."/>
            <person name="Schmutz J."/>
            <person name="Larimer F."/>
            <person name="Land M."/>
            <person name="Kyrpides N.C."/>
            <person name="Mavromatis K."/>
            <person name="Richardson P."/>
            <person name="Rohde M."/>
            <person name="Goker M."/>
            <person name="Klenk H.P."/>
            <person name="Zhang Y."/>
            <person name="Roberts G.P."/>
            <person name="Reslewic S."/>
            <person name="Schwartz D.C."/>
        </authorList>
    </citation>
    <scope>NUCLEOTIDE SEQUENCE [LARGE SCALE GENOMIC DNA]</scope>
    <source>
        <strain evidence="3">ATCC 11170 / ATH 1.1.1 / DSM 467 / LMG 4362 / NCIMB 8255 / S1</strain>
    </source>
</reference>
<sequence length="169" mass="18677">MTRWFTVSIAANLVLGGILLGLLMSDGILHYRAPPPPPLGRADMISALMRKVIVDEFDEPTRRDALEVIDQRALDMKDAVAEIGEDDLMATPGRDKVSRQFIEGTLDQRAVEDWIATRQTIGGAQLRFISGVFLDLTSTLDQPARRRLIDALRREIDHGPPSPPPHSGS</sequence>
<evidence type="ECO:0000313" key="2">
    <source>
        <dbReference type="EMBL" id="ABC23339.1"/>
    </source>
</evidence>
<dbReference type="AlphaFoldDB" id="Q2RRA6"/>
<keyword evidence="1" id="KW-1133">Transmembrane helix</keyword>